<keyword evidence="2" id="KW-1185">Reference proteome</keyword>
<name>A0A8S3V0X5_MYTED</name>
<proteinExistence type="predicted"/>
<accession>A0A8S3V0X5</accession>
<dbReference type="AlphaFoldDB" id="A0A8S3V0X5"/>
<dbReference type="Proteomes" id="UP000683360">
    <property type="component" value="Unassembled WGS sequence"/>
</dbReference>
<protein>
    <submittedName>
        <fullName evidence="1">Uncharacterized protein</fullName>
    </submittedName>
</protein>
<dbReference type="EMBL" id="CAJPWZ010003100">
    <property type="protein sequence ID" value="CAG2251804.1"/>
    <property type="molecule type" value="Genomic_DNA"/>
</dbReference>
<organism evidence="1 2">
    <name type="scientific">Mytilus edulis</name>
    <name type="common">Blue mussel</name>
    <dbReference type="NCBI Taxonomy" id="6550"/>
    <lineage>
        <taxon>Eukaryota</taxon>
        <taxon>Metazoa</taxon>
        <taxon>Spiralia</taxon>
        <taxon>Lophotrochozoa</taxon>
        <taxon>Mollusca</taxon>
        <taxon>Bivalvia</taxon>
        <taxon>Autobranchia</taxon>
        <taxon>Pteriomorphia</taxon>
        <taxon>Mytilida</taxon>
        <taxon>Mytiloidea</taxon>
        <taxon>Mytilidae</taxon>
        <taxon>Mytilinae</taxon>
        <taxon>Mytilus</taxon>
    </lineage>
</organism>
<dbReference type="PANTHER" id="PTHR47331">
    <property type="entry name" value="PHD-TYPE DOMAIN-CONTAINING PROTEIN"/>
    <property type="match status" value="1"/>
</dbReference>
<comment type="caution">
    <text evidence="1">The sequence shown here is derived from an EMBL/GenBank/DDBJ whole genome shotgun (WGS) entry which is preliminary data.</text>
</comment>
<evidence type="ECO:0000313" key="1">
    <source>
        <dbReference type="EMBL" id="CAG2251804.1"/>
    </source>
</evidence>
<gene>
    <name evidence="1" type="ORF">MEDL_63437</name>
</gene>
<sequence>MGVSIQDKVFLRILDQTTLSKNPQGNLEASLPFLSSKPKLQNSRFRVPRRAKSEDFTLQNHDVERGHTLKKFMQKMFDNNHSEIARLRPLCYMEKKAAAAYGLQKIAQEHYESDVLDFVNRNFYFDDGLMSLLTSSKAHKKNTGNIAKRMINTIT</sequence>
<evidence type="ECO:0000313" key="2">
    <source>
        <dbReference type="Proteomes" id="UP000683360"/>
    </source>
</evidence>
<reference evidence="1" key="1">
    <citation type="submission" date="2021-03" db="EMBL/GenBank/DDBJ databases">
        <authorList>
            <person name="Bekaert M."/>
        </authorList>
    </citation>
    <scope>NUCLEOTIDE SEQUENCE</scope>
</reference>
<dbReference type="PANTHER" id="PTHR47331:SF7">
    <property type="match status" value="1"/>
</dbReference>